<protein>
    <submittedName>
        <fullName evidence="2">Uncharacterized protein</fullName>
    </submittedName>
</protein>
<evidence type="ECO:0000313" key="2">
    <source>
        <dbReference type="EMBL" id="EDQ03511.1"/>
    </source>
</evidence>
<sequence>MLVTNEEHFDAPLHAPSLHGKGRANQIDAAVQGAGRSLEGKTP</sequence>
<name>A0ABM9X207_9RHOB</name>
<organism evidence="2 3">
    <name type="scientific">Sulfitobacter indolifex HEL-45</name>
    <dbReference type="NCBI Taxonomy" id="391624"/>
    <lineage>
        <taxon>Bacteria</taxon>
        <taxon>Pseudomonadati</taxon>
        <taxon>Pseudomonadota</taxon>
        <taxon>Alphaproteobacteria</taxon>
        <taxon>Rhodobacterales</taxon>
        <taxon>Roseobacteraceae</taxon>
        <taxon>Sulfitobacter</taxon>
    </lineage>
</organism>
<accession>A0ABM9X207</accession>
<evidence type="ECO:0000313" key="3">
    <source>
        <dbReference type="Proteomes" id="UP000003257"/>
    </source>
</evidence>
<comment type="caution">
    <text evidence="2">The sequence shown here is derived from an EMBL/GenBank/DDBJ whole genome shotgun (WGS) entry which is preliminary data.</text>
</comment>
<feature type="compositionally biased region" description="Basic and acidic residues" evidence="1">
    <location>
        <begin position="1"/>
        <end position="11"/>
    </location>
</feature>
<proteinExistence type="predicted"/>
<gene>
    <name evidence="2" type="ORF">OIHEL45_20021</name>
</gene>
<dbReference type="EMBL" id="ABID01000014">
    <property type="protein sequence ID" value="EDQ03511.1"/>
    <property type="molecule type" value="Genomic_DNA"/>
</dbReference>
<evidence type="ECO:0000256" key="1">
    <source>
        <dbReference type="SAM" id="MobiDB-lite"/>
    </source>
</evidence>
<feature type="region of interest" description="Disordered" evidence="1">
    <location>
        <begin position="1"/>
        <end position="43"/>
    </location>
</feature>
<reference evidence="2 3" key="1">
    <citation type="submission" date="2007-11" db="EMBL/GenBank/DDBJ databases">
        <authorList>
            <person name="Wagner-Dobler I."/>
            <person name="Ferriera S."/>
            <person name="Johnson J."/>
            <person name="Kravitz S."/>
            <person name="Beeson K."/>
            <person name="Sutton G."/>
            <person name="Rogers Y.-H."/>
            <person name="Friedman R."/>
            <person name="Frazier M."/>
            <person name="Venter J.C."/>
        </authorList>
    </citation>
    <scope>NUCLEOTIDE SEQUENCE [LARGE SCALE GENOMIC DNA]</scope>
    <source>
        <strain evidence="2 3">HEL-45</strain>
    </source>
</reference>
<keyword evidence="3" id="KW-1185">Reference proteome</keyword>
<dbReference type="Proteomes" id="UP000003257">
    <property type="component" value="Unassembled WGS sequence"/>
</dbReference>